<dbReference type="InterPro" id="IPR013210">
    <property type="entry name" value="LRR_N_plant-typ"/>
</dbReference>
<evidence type="ECO:0000256" key="5">
    <source>
        <dbReference type="ARBA" id="ARBA00022989"/>
    </source>
</evidence>
<dbReference type="InterPro" id="IPR032675">
    <property type="entry name" value="LRR_dom_sf"/>
</dbReference>
<evidence type="ECO:0000259" key="10">
    <source>
        <dbReference type="PROSITE" id="PS50011"/>
    </source>
</evidence>
<gene>
    <name evidence="11" type="ORF">PAHAL_5G516300</name>
</gene>
<dbReference type="FunFam" id="3.30.200.20:FF:000489">
    <property type="entry name" value="Inactive receptor-like serine/threonine-protein kinase"/>
    <property type="match status" value="1"/>
</dbReference>
<evidence type="ECO:0000256" key="8">
    <source>
        <dbReference type="SAM" id="Phobius"/>
    </source>
</evidence>
<proteinExistence type="predicted"/>
<keyword evidence="4" id="KW-0677">Repeat</keyword>
<dbReference type="Gene3D" id="1.10.510.10">
    <property type="entry name" value="Transferase(Phosphotransferase) domain 1"/>
    <property type="match status" value="1"/>
</dbReference>
<feature type="transmembrane region" description="Helical" evidence="8">
    <location>
        <begin position="323"/>
        <end position="346"/>
    </location>
</feature>
<dbReference type="GO" id="GO:0004672">
    <property type="term" value="F:protein kinase activity"/>
    <property type="evidence" value="ECO:0007669"/>
    <property type="project" value="InterPro"/>
</dbReference>
<keyword evidence="6 8" id="KW-0472">Membrane</keyword>
<dbReference type="Pfam" id="PF08263">
    <property type="entry name" value="LRRNT_2"/>
    <property type="match status" value="1"/>
</dbReference>
<dbReference type="GO" id="GO:0005524">
    <property type="term" value="F:ATP binding"/>
    <property type="evidence" value="ECO:0007669"/>
    <property type="project" value="InterPro"/>
</dbReference>
<keyword evidence="5 8" id="KW-1133">Transmembrane helix</keyword>
<dbReference type="PROSITE" id="PS50011">
    <property type="entry name" value="PROTEIN_KINASE_DOM"/>
    <property type="match status" value="1"/>
</dbReference>
<comment type="subcellular location">
    <subcellularLocation>
        <location evidence="7">Endomembrane system</location>
        <topology evidence="7">Single-pass type I membrane protein</topology>
    </subcellularLocation>
</comment>
<feature type="chain" id="PRO_5015602099" description="Protein kinase domain-containing protein" evidence="9">
    <location>
        <begin position="28"/>
        <end position="679"/>
    </location>
</feature>
<dbReference type="PANTHER" id="PTHR46084:SF37">
    <property type="entry name" value="LEUCINE-RICH RECEPTOR-LIKE PROTEIN KINASE-LIKE"/>
    <property type="match status" value="1"/>
</dbReference>
<dbReference type="Gramene" id="PAN32850">
    <property type="protein sequence ID" value="PAN32850"/>
    <property type="gene ID" value="PAHAL_5G516300"/>
</dbReference>
<dbReference type="Proteomes" id="UP000243499">
    <property type="component" value="Chromosome 5"/>
</dbReference>
<organism evidence="11">
    <name type="scientific">Panicum hallii</name>
    <dbReference type="NCBI Taxonomy" id="206008"/>
    <lineage>
        <taxon>Eukaryota</taxon>
        <taxon>Viridiplantae</taxon>
        <taxon>Streptophyta</taxon>
        <taxon>Embryophyta</taxon>
        <taxon>Tracheophyta</taxon>
        <taxon>Spermatophyta</taxon>
        <taxon>Magnoliopsida</taxon>
        <taxon>Liliopsida</taxon>
        <taxon>Poales</taxon>
        <taxon>Poaceae</taxon>
        <taxon>PACMAD clade</taxon>
        <taxon>Panicoideae</taxon>
        <taxon>Panicodae</taxon>
        <taxon>Paniceae</taxon>
        <taxon>Panicinae</taxon>
        <taxon>Panicum</taxon>
        <taxon>Panicum sect. Panicum</taxon>
    </lineage>
</organism>
<evidence type="ECO:0000256" key="7">
    <source>
        <dbReference type="ARBA" id="ARBA00046288"/>
    </source>
</evidence>
<dbReference type="AlphaFoldDB" id="A0A2S3HYT3"/>
<evidence type="ECO:0000256" key="9">
    <source>
        <dbReference type="SAM" id="SignalP"/>
    </source>
</evidence>
<dbReference type="PANTHER" id="PTHR46084">
    <property type="entry name" value="PROTEIN MALE DISCOVERER 2"/>
    <property type="match status" value="1"/>
</dbReference>
<sequence>MGVRQGLHHGSGLQLLFSFLMLLQAQADRGAASINGEGLALLELKARVEADPHGAFQDWDPMDNSPCSWSGVRCLDGKVEILNLTGRELAGTLAPEIGSLRRLKSLLLPKNNFRGWIPREFVGLSALEVLDLSSNNLDGTIPEELRAMPLLKQLSLHDNQFQEGVSSFTIQEIVDDQSGCLSRKLGCWPLPYRSDFKDWISLSGVREKYYTNVPSFSEAHIMQNLQSFASAMRRRILSEADNLPALLGNDAKSSVPENTKEIQRPPDVLSLGSGSFPAFPKIYGEALTPLVPEAIDAAALQQLSTEVAKSTDVEMSDTKYSKWAYLITIPAAILLISMLVLILLVWRKRGRTPIAPWRTGLSGPIQKALVTGVSKLNRVELEAACEDFSNIINTYPSCTVFKGILSGGNEIGVVSTVISSSKDWSRSAETCFKKKIDTISRVNHKNFVNLLGYCLENEPFMRMMVFEFAPQGNLSQHLHLKEFEDLDWAARMRIIMGIAYCLEYMHHELNPPIAIHDVRSDSIFISDDFAAKLADVSMWSEFAAKAKAGKEDGSSRSEAPPDLPSNVYCFGALMIEVISGRVPESDDHKPMCSWASEYLKDKNYSKLVDESVKERKSNELEAVCEVIEECIDPDPTRRPTMRDVVDKLRTALGISPESAAPRLSPLWWAELELLSVKST</sequence>
<dbReference type="EMBL" id="CM008050">
    <property type="protein sequence ID" value="PAN32850.1"/>
    <property type="molecule type" value="Genomic_DNA"/>
</dbReference>
<dbReference type="Pfam" id="PF07714">
    <property type="entry name" value="PK_Tyr_Ser-Thr"/>
    <property type="match status" value="1"/>
</dbReference>
<dbReference type="InterPro" id="IPR001245">
    <property type="entry name" value="Ser-Thr/Tyr_kinase_cat_dom"/>
</dbReference>
<evidence type="ECO:0000256" key="1">
    <source>
        <dbReference type="ARBA" id="ARBA00022614"/>
    </source>
</evidence>
<dbReference type="InterPro" id="IPR000719">
    <property type="entry name" value="Prot_kinase_dom"/>
</dbReference>
<dbReference type="SUPFAM" id="SSF52058">
    <property type="entry name" value="L domain-like"/>
    <property type="match status" value="1"/>
</dbReference>
<dbReference type="Pfam" id="PF13855">
    <property type="entry name" value="LRR_8"/>
    <property type="match status" value="1"/>
</dbReference>
<dbReference type="Gene3D" id="3.80.10.10">
    <property type="entry name" value="Ribonuclease Inhibitor"/>
    <property type="match status" value="1"/>
</dbReference>
<dbReference type="SUPFAM" id="SSF56112">
    <property type="entry name" value="Protein kinase-like (PK-like)"/>
    <property type="match status" value="1"/>
</dbReference>
<dbReference type="Gene3D" id="3.30.200.20">
    <property type="entry name" value="Phosphorylase Kinase, domain 1"/>
    <property type="match status" value="1"/>
</dbReference>
<evidence type="ECO:0000256" key="3">
    <source>
        <dbReference type="ARBA" id="ARBA00022729"/>
    </source>
</evidence>
<evidence type="ECO:0000313" key="11">
    <source>
        <dbReference type="EMBL" id="PAN32850.1"/>
    </source>
</evidence>
<dbReference type="FunFam" id="3.80.10.10:FF:000129">
    <property type="entry name" value="Leucine-rich repeat receptor-like kinase"/>
    <property type="match status" value="1"/>
</dbReference>
<dbReference type="GO" id="GO:0012505">
    <property type="term" value="C:endomembrane system"/>
    <property type="evidence" value="ECO:0007669"/>
    <property type="project" value="UniProtKB-SubCell"/>
</dbReference>
<protein>
    <recommendedName>
        <fullName evidence="10">Protein kinase domain-containing protein</fullName>
    </recommendedName>
</protein>
<dbReference type="InterPro" id="IPR011009">
    <property type="entry name" value="Kinase-like_dom_sf"/>
</dbReference>
<evidence type="ECO:0000256" key="2">
    <source>
        <dbReference type="ARBA" id="ARBA00022692"/>
    </source>
</evidence>
<dbReference type="InterPro" id="IPR001611">
    <property type="entry name" value="Leu-rich_rpt"/>
</dbReference>
<feature type="signal peptide" evidence="9">
    <location>
        <begin position="1"/>
        <end position="27"/>
    </location>
</feature>
<accession>A0A2S3HYT3</accession>
<keyword evidence="3 9" id="KW-0732">Signal</keyword>
<name>A0A2S3HYT3_9POAL</name>
<reference evidence="11" key="1">
    <citation type="submission" date="2018-04" db="EMBL/GenBank/DDBJ databases">
        <title>WGS assembly of Panicum hallii.</title>
        <authorList>
            <person name="Lovell J."/>
            <person name="Jenkins J."/>
            <person name="Lowry D."/>
            <person name="Mamidi S."/>
            <person name="Sreedasyam A."/>
            <person name="Weng X."/>
            <person name="Barry K."/>
            <person name="Bonette J."/>
            <person name="Campitelli B."/>
            <person name="Daum C."/>
            <person name="Gordon S."/>
            <person name="Gould B."/>
            <person name="Lipzen A."/>
            <person name="Macqueen A."/>
            <person name="Palacio-Mejia J."/>
            <person name="Plott C."/>
            <person name="Shakirov E."/>
            <person name="Shu S."/>
            <person name="Yoshinaga Y."/>
            <person name="Zane M."/>
            <person name="Rokhsar D."/>
            <person name="Grimwood J."/>
            <person name="Schmutz J."/>
            <person name="Juenger T."/>
        </authorList>
    </citation>
    <scope>NUCLEOTIDE SEQUENCE [LARGE SCALE GENOMIC DNA]</scope>
    <source>
        <strain evidence="11">FIL2</strain>
    </source>
</reference>
<keyword evidence="1" id="KW-0433">Leucine-rich repeat</keyword>
<feature type="domain" description="Protein kinase" evidence="10">
    <location>
        <begin position="386"/>
        <end position="652"/>
    </location>
</feature>
<evidence type="ECO:0000256" key="6">
    <source>
        <dbReference type="ARBA" id="ARBA00023136"/>
    </source>
</evidence>
<evidence type="ECO:0000256" key="4">
    <source>
        <dbReference type="ARBA" id="ARBA00022737"/>
    </source>
</evidence>
<keyword evidence="2 8" id="KW-0812">Transmembrane</keyword>